<evidence type="ECO:0000256" key="1">
    <source>
        <dbReference type="SAM" id="SignalP"/>
    </source>
</evidence>
<keyword evidence="1" id="KW-0732">Signal</keyword>
<sequence length="474" mass="48686">MPLHRIALCGVALASLVLTTGLNAPAGSAAPPDRERGGPGSWTKISVGGSGITYTSSLHRTADGVLHVIYPKGSGAADQLGHVSISPSGAVIQQNDALPSAWAAMDLTPALVGTADGGLRAVFGGIQSVDPGFWSDGRMYTATAPASGASWTLPAEAVGTTTSAVDSYGTGATTLADGTPVAAWPLNSRITWHVGTGSDPDQSFDLPYCCAYDVSVVRDGDDVWLGWYGNGSTAATNGIFVRKIYPTAGAIIKAPQSSVGANSPRLGQVALAARTGGGVYAAYCVGYPTCDHIGLWKVGTSKVTKVPHSKYVDHLAISPGPSGRLWIAWSDNIPKIQTIRTGRNGSGMGAGQRLGMPHGTDSVYDVAIDGTTGRGDVVIQVGNGFWHTQAFAGLTLTGKPGAWKHGKKRKVTFAVTDAGDAVAGAKVKAGSRTCTTKGNGKCTITFPKATKKGKVTVRATRNAYGPAVLVLKVK</sequence>
<feature type="chain" id="PRO_5045282494" description="Carboxypeptidase regulatory-like domain-containing protein" evidence="1">
    <location>
        <begin position="30"/>
        <end position="474"/>
    </location>
</feature>
<evidence type="ECO:0008006" key="4">
    <source>
        <dbReference type="Google" id="ProtNLM"/>
    </source>
</evidence>
<protein>
    <recommendedName>
        <fullName evidence="4">Carboxypeptidase regulatory-like domain-containing protein</fullName>
    </recommendedName>
</protein>
<gene>
    <name evidence="2" type="ORF">GCM10023349_18780</name>
</gene>
<evidence type="ECO:0000313" key="2">
    <source>
        <dbReference type="EMBL" id="GAA4701866.1"/>
    </source>
</evidence>
<keyword evidence="3" id="KW-1185">Reference proteome</keyword>
<accession>A0ABP8X9Y1</accession>
<dbReference type="RefSeq" id="WP_345520987.1">
    <property type="nucleotide sequence ID" value="NZ_BAABKM010000002.1"/>
</dbReference>
<dbReference type="Proteomes" id="UP001499974">
    <property type="component" value="Unassembled WGS sequence"/>
</dbReference>
<evidence type="ECO:0000313" key="3">
    <source>
        <dbReference type="Proteomes" id="UP001499974"/>
    </source>
</evidence>
<dbReference type="SUPFAM" id="SSF49373">
    <property type="entry name" value="Invasin/intimin cell-adhesion fragments"/>
    <property type="match status" value="1"/>
</dbReference>
<proteinExistence type="predicted"/>
<name>A0ABP8X9Y1_9ACTN</name>
<feature type="signal peptide" evidence="1">
    <location>
        <begin position="1"/>
        <end position="29"/>
    </location>
</feature>
<reference evidence="3" key="1">
    <citation type="journal article" date="2019" name="Int. J. Syst. Evol. Microbiol.">
        <title>The Global Catalogue of Microorganisms (GCM) 10K type strain sequencing project: providing services to taxonomists for standard genome sequencing and annotation.</title>
        <authorList>
            <consortium name="The Broad Institute Genomics Platform"/>
            <consortium name="The Broad Institute Genome Sequencing Center for Infectious Disease"/>
            <person name="Wu L."/>
            <person name="Ma J."/>
        </authorList>
    </citation>
    <scope>NUCLEOTIDE SEQUENCE [LARGE SCALE GENOMIC DNA]</scope>
    <source>
        <strain evidence="3">JCM 18531</strain>
    </source>
</reference>
<dbReference type="InterPro" id="IPR008964">
    <property type="entry name" value="Invasin/intimin_cell_adhesion"/>
</dbReference>
<dbReference type="EMBL" id="BAABKM010000002">
    <property type="protein sequence ID" value="GAA4701866.1"/>
    <property type="molecule type" value="Genomic_DNA"/>
</dbReference>
<comment type="caution">
    <text evidence="2">The sequence shown here is derived from an EMBL/GenBank/DDBJ whole genome shotgun (WGS) entry which is preliminary data.</text>
</comment>
<organism evidence="2 3">
    <name type="scientific">Nocardioides conyzicola</name>
    <dbReference type="NCBI Taxonomy" id="1651781"/>
    <lineage>
        <taxon>Bacteria</taxon>
        <taxon>Bacillati</taxon>
        <taxon>Actinomycetota</taxon>
        <taxon>Actinomycetes</taxon>
        <taxon>Propionibacteriales</taxon>
        <taxon>Nocardioidaceae</taxon>
        <taxon>Nocardioides</taxon>
    </lineage>
</organism>